<reference evidence="2 3" key="1">
    <citation type="submission" date="2021-11" db="EMBL/GenBank/DDBJ databases">
        <title>Seasonal and diel survey of microbial diversity of the Tyrrhenian coast.</title>
        <authorList>
            <person name="Gattoni G."/>
            <person name="Corral P."/>
        </authorList>
    </citation>
    <scope>NUCLEOTIDE SEQUENCE [LARGE SCALE GENOMIC DNA]</scope>
    <source>
        <strain evidence="2 3">Mr9</strain>
    </source>
</reference>
<evidence type="ECO:0000313" key="3">
    <source>
        <dbReference type="Proteomes" id="UP001197770"/>
    </source>
</evidence>
<protein>
    <submittedName>
        <fullName evidence="2">Uncharacterized protein</fullName>
    </submittedName>
</protein>
<keyword evidence="1" id="KW-0732">Signal</keyword>
<dbReference type="Proteomes" id="UP001197770">
    <property type="component" value="Unassembled WGS sequence"/>
</dbReference>
<dbReference type="EMBL" id="JAJGMW010000003">
    <property type="protein sequence ID" value="MCC4211698.1"/>
    <property type="molecule type" value="Genomic_DNA"/>
</dbReference>
<proteinExistence type="predicted"/>
<comment type="caution">
    <text evidence="2">The sequence shown here is derived from an EMBL/GenBank/DDBJ whole genome shotgun (WGS) entry which is preliminary data.</text>
</comment>
<dbReference type="SUPFAM" id="SSF160574">
    <property type="entry name" value="BT0923-like"/>
    <property type="match status" value="1"/>
</dbReference>
<feature type="signal peptide" evidence="1">
    <location>
        <begin position="1"/>
        <end position="23"/>
    </location>
</feature>
<evidence type="ECO:0000256" key="1">
    <source>
        <dbReference type="SAM" id="SignalP"/>
    </source>
</evidence>
<feature type="chain" id="PRO_5046623164" evidence="1">
    <location>
        <begin position="24"/>
        <end position="109"/>
    </location>
</feature>
<accession>A0ABS8GPS0</accession>
<sequence length="109" mass="11674">MKNLVMTVAAAATLLFATQNINAQEQTGGEMAVAKTQVEAPVQKYTPIEVSDLPVTVTDAVKEDKAGATVTEAWADAEMKTFKLTLEKEGAEAETAYINAAGEWIEPKE</sequence>
<gene>
    <name evidence="2" type="ORF">LLW17_03125</name>
</gene>
<name>A0ABS8GPS0_9FLAO</name>
<keyword evidence="3" id="KW-1185">Reference proteome</keyword>
<dbReference type="RefSeq" id="WP_228228808.1">
    <property type="nucleotide sequence ID" value="NZ_JAJGMW010000003.1"/>
</dbReference>
<evidence type="ECO:0000313" key="2">
    <source>
        <dbReference type="EMBL" id="MCC4211698.1"/>
    </source>
</evidence>
<organism evidence="2 3">
    <name type="scientific">Leeuwenhoekiella parthenopeia</name>
    <dbReference type="NCBI Taxonomy" id="2890320"/>
    <lineage>
        <taxon>Bacteria</taxon>
        <taxon>Pseudomonadati</taxon>
        <taxon>Bacteroidota</taxon>
        <taxon>Flavobacteriia</taxon>
        <taxon>Flavobacteriales</taxon>
        <taxon>Flavobacteriaceae</taxon>
        <taxon>Leeuwenhoekiella</taxon>
    </lineage>
</organism>